<keyword evidence="1" id="KW-0472">Membrane</keyword>
<feature type="transmembrane region" description="Helical" evidence="1">
    <location>
        <begin position="66"/>
        <end position="87"/>
    </location>
</feature>
<feature type="transmembrane region" description="Helical" evidence="1">
    <location>
        <begin position="139"/>
        <end position="157"/>
    </location>
</feature>
<evidence type="ECO:0008006" key="4">
    <source>
        <dbReference type="Google" id="ProtNLM"/>
    </source>
</evidence>
<reference evidence="2 3" key="1">
    <citation type="submission" date="2016-10" db="EMBL/GenBank/DDBJ databases">
        <authorList>
            <person name="de Groot N.N."/>
        </authorList>
    </citation>
    <scope>NUCLEOTIDE SEQUENCE [LARGE SCALE GENOMIC DNA]</scope>
    <source>
        <strain evidence="2 3">DSM 22274</strain>
    </source>
</reference>
<evidence type="ECO:0000313" key="3">
    <source>
        <dbReference type="Proteomes" id="UP000182725"/>
    </source>
</evidence>
<keyword evidence="1" id="KW-1133">Transmembrane helix</keyword>
<dbReference type="RefSeq" id="WP_139244173.1">
    <property type="nucleotide sequence ID" value="NZ_FNTV01000001.1"/>
</dbReference>
<organism evidence="2 3">
    <name type="scientific">Arthrobacter alpinus</name>
    <dbReference type="NCBI Taxonomy" id="656366"/>
    <lineage>
        <taxon>Bacteria</taxon>
        <taxon>Bacillati</taxon>
        <taxon>Actinomycetota</taxon>
        <taxon>Actinomycetes</taxon>
        <taxon>Micrococcales</taxon>
        <taxon>Micrococcaceae</taxon>
        <taxon>Arthrobacter</taxon>
    </lineage>
</organism>
<feature type="transmembrane region" description="Helical" evidence="1">
    <location>
        <begin position="204"/>
        <end position="224"/>
    </location>
</feature>
<dbReference type="EMBL" id="FNTV01000001">
    <property type="protein sequence ID" value="SED89681.1"/>
    <property type="molecule type" value="Genomic_DNA"/>
</dbReference>
<accession>A0A1H5EEY5</accession>
<name>A0A1H5EEY5_9MICC</name>
<keyword evidence="1" id="KW-0812">Transmembrane</keyword>
<feature type="transmembrane region" description="Helical" evidence="1">
    <location>
        <begin position="99"/>
        <end position="119"/>
    </location>
</feature>
<protein>
    <recommendedName>
        <fullName evidence="4">Histidine kinase N-terminal 7TM region domain-containing protein</fullName>
    </recommendedName>
</protein>
<feature type="transmembrane region" description="Helical" evidence="1">
    <location>
        <begin position="6"/>
        <end position="25"/>
    </location>
</feature>
<evidence type="ECO:0000313" key="2">
    <source>
        <dbReference type="EMBL" id="SED89681.1"/>
    </source>
</evidence>
<feature type="transmembrane region" description="Helical" evidence="1">
    <location>
        <begin position="32"/>
        <end position="54"/>
    </location>
</feature>
<dbReference type="Proteomes" id="UP000182725">
    <property type="component" value="Unassembled WGS sequence"/>
</dbReference>
<proteinExistence type="predicted"/>
<gene>
    <name evidence="2" type="ORF">SAMN04489740_0231</name>
</gene>
<feature type="transmembrane region" description="Helical" evidence="1">
    <location>
        <begin position="169"/>
        <end position="192"/>
    </location>
</feature>
<dbReference type="AlphaFoldDB" id="A0A1H5EEY5"/>
<sequence length="235" mass="25449">MSMILQWTALLVCVACSVWRFPAMLKGRNRGLFWSFVAASMCVALSIPGIYLPVDALLGGNNFANVILRLSLFSVFFLISGKIAAAYNSATAVRLVRGPVGIVVLAICSAGIWITYFLSDLHGSSTGLVGFFDQPSVTYYMRFGFVYMAYVSACLVVPTAKAAMSQRQVLDRAAASFMSLGFLLVCLTIPVQFSPLHGSSLMKIISFSSIICVAAGLAMVWISFMRRPALGHIRT</sequence>
<evidence type="ECO:0000256" key="1">
    <source>
        <dbReference type="SAM" id="Phobius"/>
    </source>
</evidence>